<gene>
    <name evidence="5" type="ORF">EHYA_03210</name>
</gene>
<dbReference type="SUPFAM" id="SSF46689">
    <property type="entry name" value="Homeodomain-like"/>
    <property type="match status" value="1"/>
</dbReference>
<evidence type="ECO:0000256" key="1">
    <source>
        <dbReference type="ARBA" id="ARBA00023125"/>
    </source>
</evidence>
<evidence type="ECO:0000256" key="2">
    <source>
        <dbReference type="PROSITE-ProRule" id="PRU00335"/>
    </source>
</evidence>
<evidence type="ECO:0000256" key="3">
    <source>
        <dbReference type="SAM" id="MobiDB-lite"/>
    </source>
</evidence>
<dbReference type="AlphaFoldDB" id="A0A401YLQ8"/>
<feature type="compositionally biased region" description="Gly residues" evidence="3">
    <location>
        <begin position="239"/>
        <end position="259"/>
    </location>
</feature>
<name>A0A401YLQ8_9ACTN</name>
<dbReference type="Gene3D" id="1.10.357.10">
    <property type="entry name" value="Tetracycline Repressor, domain 2"/>
    <property type="match status" value="1"/>
</dbReference>
<organism evidence="5 6">
    <name type="scientific">Embleya hyalina</name>
    <dbReference type="NCBI Taxonomy" id="516124"/>
    <lineage>
        <taxon>Bacteria</taxon>
        <taxon>Bacillati</taxon>
        <taxon>Actinomycetota</taxon>
        <taxon>Actinomycetes</taxon>
        <taxon>Kitasatosporales</taxon>
        <taxon>Streptomycetaceae</taxon>
        <taxon>Embleya</taxon>
    </lineage>
</organism>
<dbReference type="PANTHER" id="PTHR30055">
    <property type="entry name" value="HTH-TYPE TRANSCRIPTIONAL REGULATOR RUTR"/>
    <property type="match status" value="1"/>
</dbReference>
<feature type="domain" description="HTH tetR-type" evidence="4">
    <location>
        <begin position="10"/>
        <end position="70"/>
    </location>
</feature>
<dbReference type="GO" id="GO:0000976">
    <property type="term" value="F:transcription cis-regulatory region binding"/>
    <property type="evidence" value="ECO:0007669"/>
    <property type="project" value="TreeGrafter"/>
</dbReference>
<dbReference type="InterPro" id="IPR001647">
    <property type="entry name" value="HTH_TetR"/>
</dbReference>
<dbReference type="PANTHER" id="PTHR30055:SF219">
    <property type="entry name" value="TRANSCRIPTIONAL REGULATORY PROTEIN"/>
    <property type="match status" value="1"/>
</dbReference>
<dbReference type="Pfam" id="PF00440">
    <property type="entry name" value="TetR_N"/>
    <property type="match status" value="1"/>
</dbReference>
<reference evidence="5 6" key="1">
    <citation type="submission" date="2018-12" db="EMBL/GenBank/DDBJ databases">
        <title>Draft genome sequence of Embleya hyalina NBRC 13850T.</title>
        <authorList>
            <person name="Komaki H."/>
            <person name="Hosoyama A."/>
            <person name="Kimura A."/>
            <person name="Ichikawa N."/>
            <person name="Tamura T."/>
        </authorList>
    </citation>
    <scope>NUCLEOTIDE SEQUENCE [LARGE SCALE GENOMIC DNA]</scope>
    <source>
        <strain evidence="5 6">NBRC 13850</strain>
    </source>
</reference>
<evidence type="ECO:0000313" key="6">
    <source>
        <dbReference type="Proteomes" id="UP000286931"/>
    </source>
</evidence>
<dbReference type="InterPro" id="IPR009057">
    <property type="entry name" value="Homeodomain-like_sf"/>
</dbReference>
<evidence type="ECO:0000259" key="4">
    <source>
        <dbReference type="PROSITE" id="PS50977"/>
    </source>
</evidence>
<feature type="region of interest" description="Disordered" evidence="3">
    <location>
        <begin position="200"/>
        <end position="259"/>
    </location>
</feature>
<keyword evidence="1 2" id="KW-0238">DNA-binding</keyword>
<dbReference type="EMBL" id="BIFH01000018">
    <property type="protein sequence ID" value="GCD95536.1"/>
    <property type="molecule type" value="Genomic_DNA"/>
</dbReference>
<protein>
    <submittedName>
        <fullName evidence="5">TetR family transcriptional regulator</fullName>
    </submittedName>
</protein>
<dbReference type="PRINTS" id="PR00455">
    <property type="entry name" value="HTHTETR"/>
</dbReference>
<dbReference type="InterPro" id="IPR050109">
    <property type="entry name" value="HTH-type_TetR-like_transc_reg"/>
</dbReference>
<accession>A0A401YLQ8</accession>
<evidence type="ECO:0000313" key="5">
    <source>
        <dbReference type="EMBL" id="GCD95536.1"/>
    </source>
</evidence>
<feature type="DNA-binding region" description="H-T-H motif" evidence="2">
    <location>
        <begin position="33"/>
        <end position="52"/>
    </location>
</feature>
<dbReference type="GO" id="GO:0003700">
    <property type="term" value="F:DNA-binding transcription factor activity"/>
    <property type="evidence" value="ECO:0007669"/>
    <property type="project" value="TreeGrafter"/>
</dbReference>
<dbReference type="PROSITE" id="PS50977">
    <property type="entry name" value="HTH_TETR_2"/>
    <property type="match status" value="1"/>
</dbReference>
<sequence length="259" mass="27405">MATRVRRNPDDARRMILEAASRLLTEGGPAAVQVRAVAAEIGMTDAAVNHHFGTRDRLLDSLLRFGGARLKAELRAVLDAWSDGPTDPAELVRALAALYADGYAELALALHRSGRRDTGAGLLDEVVDRLYAQAREHCAADGRTPPTRDAIRLTMAGLHQAVAMEPLFGDDFRRSVGLDASAREHTLDWWIEVLRTTLSGRGPGRTVTGSREGHGDGVGAAAEQGGDVVRASERRRGHGGPGHAGDVGGEQGVGEAGEG</sequence>
<keyword evidence="6" id="KW-1185">Reference proteome</keyword>
<proteinExistence type="predicted"/>
<dbReference type="Proteomes" id="UP000286931">
    <property type="component" value="Unassembled WGS sequence"/>
</dbReference>
<comment type="caution">
    <text evidence="5">The sequence shown here is derived from an EMBL/GenBank/DDBJ whole genome shotgun (WGS) entry which is preliminary data.</text>
</comment>